<dbReference type="InterPro" id="IPR004843">
    <property type="entry name" value="Calcineurin-like_PHP"/>
</dbReference>
<gene>
    <name evidence="2" type="ORF">JZM60_12545</name>
</gene>
<name>A0ABX7Q1Z8_9BACT</name>
<keyword evidence="3" id="KW-1185">Reference proteome</keyword>
<feature type="domain" description="Calcineurin-like phosphoesterase" evidence="1">
    <location>
        <begin position="6"/>
        <end position="228"/>
    </location>
</feature>
<proteinExistence type="predicted"/>
<evidence type="ECO:0000313" key="3">
    <source>
        <dbReference type="Proteomes" id="UP000663651"/>
    </source>
</evidence>
<dbReference type="InterPro" id="IPR029052">
    <property type="entry name" value="Metallo-depent_PP-like"/>
</dbReference>
<dbReference type="Pfam" id="PF00149">
    <property type="entry name" value="Metallophos"/>
    <property type="match status" value="1"/>
</dbReference>
<dbReference type="RefSeq" id="WP_207162780.1">
    <property type="nucleotide sequence ID" value="NZ_CP071382.1"/>
</dbReference>
<organism evidence="2 3">
    <name type="scientific">Geobacter benzoatilyticus</name>
    <dbReference type="NCBI Taxonomy" id="2815309"/>
    <lineage>
        <taxon>Bacteria</taxon>
        <taxon>Pseudomonadati</taxon>
        <taxon>Thermodesulfobacteriota</taxon>
        <taxon>Desulfuromonadia</taxon>
        <taxon>Geobacterales</taxon>
        <taxon>Geobacteraceae</taxon>
        <taxon>Geobacter</taxon>
    </lineage>
</organism>
<dbReference type="Gene3D" id="3.60.21.10">
    <property type="match status" value="1"/>
</dbReference>
<dbReference type="EMBL" id="CP071382">
    <property type="protein sequence ID" value="QSV44971.1"/>
    <property type="molecule type" value="Genomic_DNA"/>
</dbReference>
<dbReference type="Proteomes" id="UP000663651">
    <property type="component" value="Chromosome"/>
</dbReference>
<reference evidence="2 3" key="1">
    <citation type="submission" date="2021-03" db="EMBL/GenBank/DDBJ databases">
        <title>Geobacter metallireducens gen. nov. sp. nov., a microorganism capable of coupling the complete oxidation of organic compounds to the reduction of iron and other metals.</title>
        <authorList>
            <person name="Li Y."/>
        </authorList>
    </citation>
    <scope>NUCLEOTIDE SEQUENCE [LARGE SCALE GENOMIC DNA]</scope>
    <source>
        <strain evidence="2 3">Jerry-YX</strain>
    </source>
</reference>
<dbReference type="SUPFAM" id="SSF56300">
    <property type="entry name" value="Metallo-dependent phosphatases"/>
    <property type="match status" value="1"/>
</dbReference>
<accession>A0ABX7Q1Z8</accession>
<evidence type="ECO:0000259" key="1">
    <source>
        <dbReference type="Pfam" id="PF00149"/>
    </source>
</evidence>
<protein>
    <submittedName>
        <fullName evidence="2">Metallophosphoesterase</fullName>
    </submittedName>
</protein>
<dbReference type="PANTHER" id="PTHR37844:SF2">
    <property type="entry name" value="SER_THR PROTEIN PHOSPHATASE SUPERFAMILY (AFU_ORTHOLOGUE AFUA_1G14840)"/>
    <property type="match status" value="1"/>
</dbReference>
<evidence type="ECO:0000313" key="2">
    <source>
        <dbReference type="EMBL" id="QSV44971.1"/>
    </source>
</evidence>
<dbReference type="PANTHER" id="PTHR37844">
    <property type="entry name" value="SER/THR PROTEIN PHOSPHATASE SUPERFAMILY (AFU_ORTHOLOGUE AFUA_1G14840)"/>
    <property type="match status" value="1"/>
</dbReference>
<sequence>MLVRPFSDIHAEFWQPNKIPRILEMVVPPLPTDKETVALIAGDIGLAHRQETWLKVISLLAKRFLAVIYVEGNHFFYHNDFFGRIHELKAKLSLPGNVHFMENESVDIDGVLFIGSTLWTDFLGKDFFKMQNARKNMNDFVLIKKADGTRLMPEETVDLFQESKRYIFETLAAAGDKKAVVVTHHGVSPLSIHERFRGDSLNCAFMTDLSSEIIDHGPDLWIHGHTHNSFDYTLGKTRVVVNPYGYKDVEVNPQYDRQLVIEL</sequence>